<dbReference type="InterPro" id="IPR017853">
    <property type="entry name" value="GH"/>
</dbReference>
<keyword evidence="4" id="KW-1185">Reference proteome</keyword>
<evidence type="ECO:0000259" key="2">
    <source>
        <dbReference type="Pfam" id="PF25839"/>
    </source>
</evidence>
<dbReference type="PANTHER" id="PTHR12631">
    <property type="entry name" value="ALPHA-L-IDURONIDASE"/>
    <property type="match status" value="1"/>
</dbReference>
<dbReference type="InterPro" id="IPR051923">
    <property type="entry name" value="Glycosyl_Hydrolase_39"/>
</dbReference>
<dbReference type="AlphaFoldDB" id="A0A2T0QCK7"/>
<organism evidence="3 4">
    <name type="scientific">Allonocardiopsis opalescens</name>
    <dbReference type="NCBI Taxonomy" id="1144618"/>
    <lineage>
        <taxon>Bacteria</taxon>
        <taxon>Bacillati</taxon>
        <taxon>Actinomycetota</taxon>
        <taxon>Actinomycetes</taxon>
        <taxon>Streptosporangiales</taxon>
        <taxon>Allonocardiopsis</taxon>
    </lineage>
</organism>
<feature type="domain" description="D-apionate lactonase C-terminal" evidence="2">
    <location>
        <begin position="429"/>
        <end position="495"/>
    </location>
</feature>
<dbReference type="Proteomes" id="UP000237846">
    <property type="component" value="Unassembled WGS sequence"/>
</dbReference>
<feature type="region of interest" description="Disordered" evidence="1">
    <location>
        <begin position="1"/>
        <end position="35"/>
    </location>
</feature>
<name>A0A2T0QCK7_9ACTN</name>
<dbReference type="PANTHER" id="PTHR12631:SF10">
    <property type="entry name" value="BETA-XYLOSIDASE-LIKE PROTEIN-RELATED"/>
    <property type="match status" value="1"/>
</dbReference>
<proteinExistence type="predicted"/>
<dbReference type="Gene3D" id="3.20.20.80">
    <property type="entry name" value="Glycosidases"/>
    <property type="match status" value="1"/>
</dbReference>
<comment type="caution">
    <text evidence="3">The sequence shown here is derived from an EMBL/GenBank/DDBJ whole genome shotgun (WGS) entry which is preliminary data.</text>
</comment>
<dbReference type="EMBL" id="PVZC01000001">
    <property type="protein sequence ID" value="PRY01638.1"/>
    <property type="molecule type" value="Genomic_DNA"/>
</dbReference>
<gene>
    <name evidence="3" type="ORF">CLV72_101221</name>
</gene>
<reference evidence="3 4" key="1">
    <citation type="submission" date="2018-03" db="EMBL/GenBank/DDBJ databases">
        <title>Genomic Encyclopedia of Archaeal and Bacterial Type Strains, Phase II (KMG-II): from individual species to whole genera.</title>
        <authorList>
            <person name="Goeker M."/>
        </authorList>
    </citation>
    <scope>NUCLEOTIDE SEQUENCE [LARGE SCALE GENOMIC DNA]</scope>
    <source>
        <strain evidence="3 4">DSM 45601</strain>
    </source>
</reference>
<dbReference type="GO" id="GO:0004553">
    <property type="term" value="F:hydrolase activity, hydrolyzing O-glycosyl compounds"/>
    <property type="evidence" value="ECO:0007669"/>
    <property type="project" value="TreeGrafter"/>
</dbReference>
<dbReference type="OrthoDB" id="9776971at2"/>
<dbReference type="SUPFAM" id="SSF51445">
    <property type="entry name" value="(Trans)glycosidases"/>
    <property type="match status" value="1"/>
</dbReference>
<dbReference type="InterPro" id="IPR058789">
    <property type="entry name" value="ApnL_C"/>
</dbReference>
<evidence type="ECO:0000313" key="4">
    <source>
        <dbReference type="Proteomes" id="UP000237846"/>
    </source>
</evidence>
<accession>A0A2T0QCK7</accession>
<dbReference type="RefSeq" id="WP_106237687.1">
    <property type="nucleotide sequence ID" value="NZ_PVZC01000001.1"/>
</dbReference>
<sequence length="498" mass="55493">MPDAEQATGTEGAPTGVPITAEWDRPQSVSRTETTTHVWTAPQLRRGTPTHERAWAAVRELKADHARFLSWYSHPLLSVPALEPPADGRTSWDFTALDPFMDDFLAAAEGRPVVANLATIPTWMFETPEPVPYGTDPEEIQWGYQQGTEFRDPSLKEVADYFERFARWYIAGGFHDEYGTWHESGRRHRFAYWEVLCEPEIGHRLTPETYTRLYDEVVKRLRPLDPDMRFIGLSLSMAEHEPEFFWHFLDPAKHEDGVPLDAISYHLYTCTDIINPVGPEGNAPFDHWPGVFFAQADGYVNEVRHIEAVKRRLSPRTETHVNEIGTFNTDLMNPDPQVPDEYWALSGAVAAYLWSHLTEIGVHLVGIAEFMGSPGEIPGVSLVDWETGAPNARYWAAKLLIDHFGRGDTLVPTTAGSPELPDFRLHARGFVAPDGRRSLLLVNKSPQPVPVRLADAGWAGQAHMVDTTTGAEPARTVPVGADGSLELGPFATAVVTSA</sequence>
<evidence type="ECO:0000256" key="1">
    <source>
        <dbReference type="SAM" id="MobiDB-lite"/>
    </source>
</evidence>
<dbReference type="Pfam" id="PF25839">
    <property type="entry name" value="Apionate_lact_C"/>
    <property type="match status" value="1"/>
</dbReference>
<evidence type="ECO:0000313" key="3">
    <source>
        <dbReference type="EMBL" id="PRY01638.1"/>
    </source>
</evidence>
<protein>
    <recommendedName>
        <fullName evidence="2">D-apionate lactonase C-terminal domain-containing protein</fullName>
    </recommendedName>
</protein>